<protein>
    <submittedName>
        <fullName evidence="2">Anti-repressor SinI family protein</fullName>
    </submittedName>
</protein>
<dbReference type="PROSITE" id="PS51500">
    <property type="entry name" value="SIN"/>
    <property type="match status" value="1"/>
</dbReference>
<dbReference type="Pfam" id="PF08671">
    <property type="entry name" value="SinI"/>
    <property type="match status" value="1"/>
</dbReference>
<feature type="domain" description="Sin" evidence="1">
    <location>
        <begin position="1"/>
        <end position="39"/>
    </location>
</feature>
<keyword evidence="3" id="KW-1185">Reference proteome</keyword>
<proteinExistence type="predicted"/>
<reference evidence="3" key="1">
    <citation type="journal article" date="2019" name="Int. J. Syst. Evol. Microbiol.">
        <title>The Global Catalogue of Microorganisms (GCM) 10K type strain sequencing project: providing services to taxonomists for standard genome sequencing and annotation.</title>
        <authorList>
            <consortium name="The Broad Institute Genomics Platform"/>
            <consortium name="The Broad Institute Genome Sequencing Center for Infectious Disease"/>
            <person name="Wu L."/>
            <person name="Ma J."/>
        </authorList>
    </citation>
    <scope>NUCLEOTIDE SEQUENCE [LARGE SCALE GENOMIC DNA]</scope>
    <source>
        <strain evidence="3">TISTR 1858</strain>
    </source>
</reference>
<evidence type="ECO:0000313" key="2">
    <source>
        <dbReference type="EMBL" id="MFD2629184.1"/>
    </source>
</evidence>
<accession>A0ABW5Q0L8</accession>
<organism evidence="2 3">
    <name type="scientific">Oceanobacillus kapialis</name>
    <dbReference type="NCBI Taxonomy" id="481353"/>
    <lineage>
        <taxon>Bacteria</taxon>
        <taxon>Bacillati</taxon>
        <taxon>Bacillota</taxon>
        <taxon>Bacilli</taxon>
        <taxon>Bacillales</taxon>
        <taxon>Bacillaceae</taxon>
        <taxon>Oceanobacillus</taxon>
    </lineage>
</organism>
<dbReference type="InterPro" id="IPR036281">
    <property type="entry name" value="SinR/SinI_dimer_dom_sf"/>
</dbReference>
<evidence type="ECO:0000313" key="3">
    <source>
        <dbReference type="Proteomes" id="UP001597451"/>
    </source>
</evidence>
<name>A0ABW5Q0L8_9BACI</name>
<evidence type="ECO:0000259" key="1">
    <source>
        <dbReference type="PROSITE" id="PS51500"/>
    </source>
</evidence>
<dbReference type="Proteomes" id="UP001597451">
    <property type="component" value="Unassembled WGS sequence"/>
</dbReference>
<dbReference type="InterPro" id="IPR010981">
    <property type="entry name" value="SinR/SinI_dimer_dom"/>
</dbReference>
<gene>
    <name evidence="2" type="ORF">ACFSUN_10385</name>
</gene>
<dbReference type="SUPFAM" id="SSF47406">
    <property type="entry name" value="SinR repressor dimerisation domain-like"/>
    <property type="match status" value="1"/>
</dbReference>
<dbReference type="RefSeq" id="WP_379561949.1">
    <property type="nucleotide sequence ID" value="NZ_CP085256.1"/>
</dbReference>
<sequence length="44" mass="5248">MEKIVEQVSLDREWVELIKRAKHLGMTPEEIRQFLQQSESIHNA</sequence>
<comment type="caution">
    <text evidence="2">The sequence shown here is derived from an EMBL/GenBank/DDBJ whole genome shotgun (WGS) entry which is preliminary data.</text>
</comment>
<dbReference type="EMBL" id="JBHUMX010000035">
    <property type="protein sequence ID" value="MFD2629184.1"/>
    <property type="molecule type" value="Genomic_DNA"/>
</dbReference>